<evidence type="ECO:0000313" key="2">
    <source>
        <dbReference type="Proteomes" id="UP000193240"/>
    </source>
</evidence>
<accession>A0A1Y2M705</accession>
<dbReference type="EMBL" id="KZ107840">
    <property type="protein sequence ID" value="OSS51579.1"/>
    <property type="molecule type" value="Genomic_DNA"/>
</dbReference>
<evidence type="ECO:0000313" key="1">
    <source>
        <dbReference type="EMBL" id="OSS51579.1"/>
    </source>
</evidence>
<gene>
    <name evidence="1" type="ORF">B5807_03721</name>
</gene>
<protein>
    <submittedName>
        <fullName evidence="1">Uncharacterized protein</fullName>
    </submittedName>
</protein>
<keyword evidence="2" id="KW-1185">Reference proteome</keyword>
<dbReference type="Proteomes" id="UP000193240">
    <property type="component" value="Unassembled WGS sequence"/>
</dbReference>
<reference evidence="1 2" key="1">
    <citation type="journal article" date="2017" name="Genome Announc.">
        <title>Genome sequence of the saprophytic ascomycete Epicoccum nigrum ICMP 19927 strain isolated from New Zealand.</title>
        <authorList>
            <person name="Fokin M."/>
            <person name="Fleetwood D."/>
            <person name="Weir B.S."/>
            <person name="Villas-Boas S.G."/>
        </authorList>
    </citation>
    <scope>NUCLEOTIDE SEQUENCE [LARGE SCALE GENOMIC DNA]</scope>
    <source>
        <strain evidence="1 2">ICMP 19927</strain>
    </source>
</reference>
<proteinExistence type="predicted"/>
<dbReference type="AlphaFoldDB" id="A0A1Y2M705"/>
<sequence length="98" mass="10953">MASQALLVQPTPSDIAICLSKLGLDYIDTLAAASRLCEAPTKQDLMALHKQVHKPTLRDAAHEALLEKLQALYWDVSLDAHLFTIQSRSEVPWERQES</sequence>
<dbReference type="InParanoid" id="A0A1Y2M705"/>
<organism evidence="1 2">
    <name type="scientific">Epicoccum nigrum</name>
    <name type="common">Soil fungus</name>
    <name type="synonym">Epicoccum purpurascens</name>
    <dbReference type="NCBI Taxonomy" id="105696"/>
    <lineage>
        <taxon>Eukaryota</taxon>
        <taxon>Fungi</taxon>
        <taxon>Dikarya</taxon>
        <taxon>Ascomycota</taxon>
        <taxon>Pezizomycotina</taxon>
        <taxon>Dothideomycetes</taxon>
        <taxon>Pleosporomycetidae</taxon>
        <taxon>Pleosporales</taxon>
        <taxon>Pleosporineae</taxon>
        <taxon>Didymellaceae</taxon>
        <taxon>Epicoccum</taxon>
    </lineage>
</organism>
<name>A0A1Y2M705_EPING</name>